<dbReference type="EMBL" id="JAIQCJ010002005">
    <property type="protein sequence ID" value="KAJ8785994.1"/>
    <property type="molecule type" value="Genomic_DNA"/>
</dbReference>
<name>A0AB34H2S3_ESCRO</name>
<protein>
    <submittedName>
        <fullName evidence="2">Uncharacterized protein</fullName>
    </submittedName>
</protein>
<evidence type="ECO:0000313" key="2">
    <source>
        <dbReference type="EMBL" id="KAJ8785994.1"/>
    </source>
</evidence>
<sequence>MLAVTRADTAPSRLLPAPPERSRALRPTRPGVPVVWQARALRRRDPLAPWRPHCCSLLSPPPDRDPTCPQLGDPQLNRCSVKSEERPPAPSAVWPAIPGVQRRELGVDEATEAAAKGGARQGGPVPTAASEGKESAIHLCIRQIPERDLDEQNSSLWQWSGLYFVNPGVLACVKAVQGRKKKQKMQLLASRTLIFWLEGCEGSRTFAWSSCTHIRAKNLAQISSSLLCAQGFAPSMEEVLCTYPTRMSEVMKVSSKKSANSENDSHSYPCVTPPCGQDVATGSPPSGLPSAPSLCRQGGGSPLREGDTELRGAWLLCRHPQPLLSKPAPSNPRKAATRKPRGPPTANGKKKLDPSHKQQNKENPHPLAPECLWWCLEGA</sequence>
<gene>
    <name evidence="2" type="ORF">J1605_006954</name>
</gene>
<feature type="region of interest" description="Disordered" evidence="1">
    <location>
        <begin position="279"/>
        <end position="304"/>
    </location>
</feature>
<comment type="caution">
    <text evidence="2">The sequence shown here is derived from an EMBL/GenBank/DDBJ whole genome shotgun (WGS) entry which is preliminary data.</text>
</comment>
<proteinExistence type="predicted"/>
<dbReference type="AlphaFoldDB" id="A0AB34H2S3"/>
<organism evidence="2 3">
    <name type="scientific">Eschrichtius robustus</name>
    <name type="common">California gray whale</name>
    <name type="synonym">Eschrichtius gibbosus</name>
    <dbReference type="NCBI Taxonomy" id="9764"/>
    <lineage>
        <taxon>Eukaryota</taxon>
        <taxon>Metazoa</taxon>
        <taxon>Chordata</taxon>
        <taxon>Craniata</taxon>
        <taxon>Vertebrata</taxon>
        <taxon>Euteleostomi</taxon>
        <taxon>Mammalia</taxon>
        <taxon>Eutheria</taxon>
        <taxon>Laurasiatheria</taxon>
        <taxon>Artiodactyla</taxon>
        <taxon>Whippomorpha</taxon>
        <taxon>Cetacea</taxon>
        <taxon>Mysticeti</taxon>
        <taxon>Eschrichtiidae</taxon>
        <taxon>Eschrichtius</taxon>
    </lineage>
</organism>
<feature type="region of interest" description="Disordered" evidence="1">
    <location>
        <begin position="321"/>
        <end position="366"/>
    </location>
</feature>
<feature type="compositionally biased region" description="Basic and acidic residues" evidence="1">
    <location>
        <begin position="350"/>
        <end position="364"/>
    </location>
</feature>
<accession>A0AB34H2S3</accession>
<evidence type="ECO:0000313" key="3">
    <source>
        <dbReference type="Proteomes" id="UP001159641"/>
    </source>
</evidence>
<reference evidence="2 3" key="1">
    <citation type="submission" date="2022-11" db="EMBL/GenBank/DDBJ databases">
        <title>Whole genome sequence of Eschrichtius robustus ER-17-0199.</title>
        <authorList>
            <person name="Bruniche-Olsen A."/>
            <person name="Black A.N."/>
            <person name="Fields C.J."/>
            <person name="Walden K."/>
            <person name="Dewoody J.A."/>
        </authorList>
    </citation>
    <scope>NUCLEOTIDE SEQUENCE [LARGE SCALE GENOMIC DNA]</scope>
    <source>
        <strain evidence="2">ER-17-0199</strain>
        <tissue evidence="2">Blubber</tissue>
    </source>
</reference>
<feature type="compositionally biased region" description="Low complexity" evidence="1">
    <location>
        <begin position="282"/>
        <end position="294"/>
    </location>
</feature>
<feature type="region of interest" description="Disordered" evidence="1">
    <location>
        <begin position="1"/>
        <end position="26"/>
    </location>
</feature>
<evidence type="ECO:0000256" key="1">
    <source>
        <dbReference type="SAM" id="MobiDB-lite"/>
    </source>
</evidence>
<dbReference type="Proteomes" id="UP001159641">
    <property type="component" value="Unassembled WGS sequence"/>
</dbReference>
<keyword evidence="3" id="KW-1185">Reference proteome</keyword>